<organism evidence="3 6">
    <name type="scientific">Methanosarcina mazei</name>
    <name type="common">Methanosarcina frisia</name>
    <dbReference type="NCBI Taxonomy" id="2209"/>
    <lineage>
        <taxon>Archaea</taxon>
        <taxon>Methanobacteriati</taxon>
        <taxon>Methanobacteriota</taxon>
        <taxon>Stenosarchaea group</taxon>
        <taxon>Methanomicrobia</taxon>
        <taxon>Methanosarcinales</taxon>
        <taxon>Methanosarcinaceae</taxon>
        <taxon>Methanosarcina</taxon>
    </lineage>
</organism>
<dbReference type="InterPro" id="IPR036378">
    <property type="entry name" value="FAS1_dom_sf"/>
</dbReference>
<dbReference type="PROSITE" id="PS50213">
    <property type="entry name" value="FAS1"/>
    <property type="match status" value="1"/>
</dbReference>
<feature type="domain" description="FAS1" evidence="2">
    <location>
        <begin position="80"/>
        <end position="209"/>
    </location>
</feature>
<dbReference type="PROSITE" id="PS51257">
    <property type="entry name" value="PROKAR_LIPOPROTEIN"/>
    <property type="match status" value="1"/>
</dbReference>
<sequence length="214" mass="22420">MYTGGKSIKKLGILIVLLLAGILFVSGCAEDTQEETGVEEATPVEEVAVTEIEEEPSDEEEGIMPDEEPETGVNETAEEGNLTIVGAAEAAGYTTFASVVRDAGLEETLNEGTYTVFAPTNEAFDALPEGTLEDLLADEQALTDVLTYHVVEGEYMASDLEDGQTLTTVQSATLPVSIADDEVTIGTATVVEPDIVASNGVVHGIDAVLIPPEA</sequence>
<evidence type="ECO:0000313" key="5">
    <source>
        <dbReference type="Proteomes" id="UP000034387"/>
    </source>
</evidence>
<dbReference type="EMBL" id="JJPR01000001">
    <property type="protein sequence ID" value="KKG90819.1"/>
    <property type="molecule type" value="Genomic_DNA"/>
</dbReference>
<gene>
    <name evidence="4" type="ORF">DU42_13590</name>
    <name evidence="3" type="ORF">DU57_13230</name>
</gene>
<dbReference type="InterPro" id="IPR000782">
    <property type="entry name" value="FAS1_domain"/>
</dbReference>
<evidence type="ECO:0000313" key="3">
    <source>
        <dbReference type="EMBL" id="KKG90819.1"/>
    </source>
</evidence>
<dbReference type="Proteomes" id="UP000034387">
    <property type="component" value="Unassembled WGS sequence"/>
</dbReference>
<dbReference type="EMBL" id="JJPX01000177">
    <property type="protein sequence ID" value="KKH04649.1"/>
    <property type="molecule type" value="Genomic_DNA"/>
</dbReference>
<evidence type="ECO:0000259" key="2">
    <source>
        <dbReference type="PROSITE" id="PS50213"/>
    </source>
</evidence>
<evidence type="ECO:0000313" key="6">
    <source>
        <dbReference type="Proteomes" id="UP000034950"/>
    </source>
</evidence>
<feature type="region of interest" description="Disordered" evidence="1">
    <location>
        <begin position="51"/>
        <end position="73"/>
    </location>
</feature>
<dbReference type="PANTHER" id="PTHR10900:SF77">
    <property type="entry name" value="FI19380P1"/>
    <property type="match status" value="1"/>
</dbReference>
<proteinExistence type="predicted"/>
<protein>
    <recommendedName>
        <fullName evidence="2">FAS1 domain-containing protein</fullName>
    </recommendedName>
</protein>
<comment type="caution">
    <text evidence="3">The sequence shown here is derived from an EMBL/GenBank/DDBJ whole genome shotgun (WGS) entry which is preliminary data.</text>
</comment>
<name>A0A0F8JGR1_METMZ</name>
<dbReference type="PATRIC" id="fig|2209.44.peg.2878"/>
<reference evidence="5 6" key="1">
    <citation type="journal article" date="2015" name="ISME J.">
        <title>Genomic and phenotypic differentiation among Methanosarcina mazei populations from Columbia River sediment.</title>
        <authorList>
            <person name="Youngblut N.D."/>
            <person name="Wirth J.S."/>
            <person name="Henriksen J.R."/>
            <person name="Smith M."/>
            <person name="Simon H."/>
            <person name="Metcalf W.W."/>
            <person name="Whitaker R.J."/>
        </authorList>
    </citation>
    <scope>NUCLEOTIDE SEQUENCE [LARGE SCALE GENOMIC DNA]</scope>
    <source>
        <strain evidence="3 6">3.H.A.2.6</strain>
        <strain evidence="4 5">3.H.M.2.7</strain>
    </source>
</reference>
<dbReference type="PANTHER" id="PTHR10900">
    <property type="entry name" value="PERIOSTIN-RELATED"/>
    <property type="match status" value="1"/>
</dbReference>
<accession>A0A0F8JGR1</accession>
<evidence type="ECO:0000256" key="1">
    <source>
        <dbReference type="SAM" id="MobiDB-lite"/>
    </source>
</evidence>
<dbReference type="FunFam" id="2.30.180.10:FF:000014">
    <property type="entry name" value="Stabilin 1"/>
    <property type="match status" value="1"/>
</dbReference>
<dbReference type="SUPFAM" id="SSF82153">
    <property type="entry name" value="FAS1 domain"/>
    <property type="match status" value="1"/>
</dbReference>
<dbReference type="SMART" id="SM00554">
    <property type="entry name" value="FAS1"/>
    <property type="match status" value="1"/>
</dbReference>
<dbReference type="Pfam" id="PF02469">
    <property type="entry name" value="Fasciclin"/>
    <property type="match status" value="1"/>
</dbReference>
<evidence type="ECO:0000313" key="4">
    <source>
        <dbReference type="EMBL" id="KKH04649.1"/>
    </source>
</evidence>
<feature type="compositionally biased region" description="Acidic residues" evidence="1">
    <location>
        <begin position="51"/>
        <end position="70"/>
    </location>
</feature>
<dbReference type="AlphaFoldDB" id="A0A0F8JGR1"/>
<dbReference type="InterPro" id="IPR050904">
    <property type="entry name" value="Adhesion/Biosynth-related"/>
</dbReference>
<dbReference type="Proteomes" id="UP000034950">
    <property type="component" value="Unassembled WGS sequence"/>
</dbReference>
<dbReference type="Gene3D" id="2.30.180.10">
    <property type="entry name" value="FAS1 domain"/>
    <property type="match status" value="1"/>
</dbReference>